<dbReference type="KEGG" id="ptn:PTRA_a2607"/>
<dbReference type="PATRIC" id="fig|1315283.4.peg.2270"/>
<evidence type="ECO:0000313" key="5">
    <source>
        <dbReference type="Proteomes" id="UP000065261"/>
    </source>
</evidence>
<evidence type="ECO:0000256" key="1">
    <source>
        <dbReference type="ARBA" id="ARBA00023002"/>
    </source>
</evidence>
<dbReference type="PANTHER" id="PTHR43333:SF1">
    <property type="entry name" value="D-ISOMER SPECIFIC 2-HYDROXYACID DEHYDROGENASE NAD-BINDING DOMAIN-CONTAINING PROTEIN"/>
    <property type="match status" value="1"/>
</dbReference>
<gene>
    <name evidence="4" type="primary">ghrA</name>
    <name evidence="4" type="ORF">PTRA_a2607</name>
</gene>
<feature type="domain" description="D-isomer specific 2-hydroxyacid dehydrogenase NAD-binding" evidence="3">
    <location>
        <begin position="101"/>
        <end position="271"/>
    </location>
</feature>
<evidence type="ECO:0000256" key="2">
    <source>
        <dbReference type="ARBA" id="ARBA00023027"/>
    </source>
</evidence>
<dbReference type="SUPFAM" id="SSF51735">
    <property type="entry name" value="NAD(P)-binding Rossmann-fold domains"/>
    <property type="match status" value="1"/>
</dbReference>
<dbReference type="EMBL" id="CP011034">
    <property type="protein sequence ID" value="ALS33680.1"/>
    <property type="molecule type" value="Genomic_DNA"/>
</dbReference>
<dbReference type="Proteomes" id="UP000065261">
    <property type="component" value="Chromosome I"/>
</dbReference>
<dbReference type="CDD" id="cd12164">
    <property type="entry name" value="GDH_like_2"/>
    <property type="match status" value="1"/>
</dbReference>
<dbReference type="InterPro" id="IPR036291">
    <property type="entry name" value="NAD(P)-bd_dom_sf"/>
</dbReference>
<dbReference type="OrthoDB" id="9787219at2"/>
<reference evidence="4 5" key="1">
    <citation type="submission" date="2015-03" db="EMBL/GenBank/DDBJ databases">
        <authorList>
            <person name="Murphy D."/>
        </authorList>
    </citation>
    <scope>NUCLEOTIDE SEQUENCE [LARGE SCALE GENOMIC DNA]</scope>
    <source>
        <strain evidence="4 5">KMM 520</strain>
    </source>
</reference>
<dbReference type="RefSeq" id="WP_058373854.1">
    <property type="nucleotide sequence ID" value="NZ_CP011034.1"/>
</dbReference>
<dbReference type="Gene3D" id="3.40.50.720">
    <property type="entry name" value="NAD(P)-binding Rossmann-like Domain"/>
    <property type="match status" value="2"/>
</dbReference>
<dbReference type="AlphaFoldDB" id="A0A0U2VGK1"/>
<evidence type="ECO:0000313" key="4">
    <source>
        <dbReference type="EMBL" id="ALS33680.1"/>
    </source>
</evidence>
<keyword evidence="2" id="KW-0520">NAD</keyword>
<evidence type="ECO:0000259" key="3">
    <source>
        <dbReference type="Pfam" id="PF02826"/>
    </source>
</evidence>
<organism evidence="4">
    <name type="scientific">Pseudoalteromonas translucida KMM 520</name>
    <dbReference type="NCBI Taxonomy" id="1315283"/>
    <lineage>
        <taxon>Bacteria</taxon>
        <taxon>Pseudomonadati</taxon>
        <taxon>Pseudomonadota</taxon>
        <taxon>Gammaproteobacteria</taxon>
        <taxon>Alteromonadales</taxon>
        <taxon>Pseudoalteromonadaceae</taxon>
        <taxon>Pseudoalteromonas</taxon>
    </lineage>
</organism>
<accession>A0A0U2VGK1</accession>
<sequence>MSVLVAIGDRDNSKLVSQLQARLPNIHIEQYSQCEDFSKVEFVLAWYAPKELWAQLPNLKVVSSFGAGVDSIDLDLLPEHVEVVRIVDSQLEIDMAEYVLTHVLAQKLQLKEYYQKQAATQWKPNRVLSHNKVAILGFGQLGRACAQRLVDNGFSVSAWAQSHKNVNNVTMYYGEHGLNEMLPNTDYLVCLLPLTENTAGIINKDLLAKLPAHAVLVNAARGQHVIEDDLLQALNSDSLRAATLDAFDQEPLPSEHPYWLHPKITITPHCAALSDVNCVIEQIEVSIQCLTNGTPLKNRVDRTKGY</sequence>
<dbReference type="Pfam" id="PF02826">
    <property type="entry name" value="2-Hacid_dh_C"/>
    <property type="match status" value="1"/>
</dbReference>
<keyword evidence="1" id="KW-0560">Oxidoreductase</keyword>
<keyword evidence="4" id="KW-0670">Pyruvate</keyword>
<protein>
    <submittedName>
        <fullName evidence="4">Gyoxylate/hydroxypyruvate reductase A</fullName>
    </submittedName>
</protein>
<dbReference type="InterPro" id="IPR006140">
    <property type="entry name" value="D-isomer_DH_NAD-bd"/>
</dbReference>
<dbReference type="PANTHER" id="PTHR43333">
    <property type="entry name" value="2-HACID_DH_C DOMAIN-CONTAINING PROTEIN"/>
    <property type="match status" value="1"/>
</dbReference>
<dbReference type="GO" id="GO:0016616">
    <property type="term" value="F:oxidoreductase activity, acting on the CH-OH group of donors, NAD or NADP as acceptor"/>
    <property type="evidence" value="ECO:0007669"/>
    <property type="project" value="InterPro"/>
</dbReference>
<dbReference type="SUPFAM" id="SSF52283">
    <property type="entry name" value="Formate/glycerate dehydrogenase catalytic domain-like"/>
    <property type="match status" value="1"/>
</dbReference>
<dbReference type="GO" id="GO:0051287">
    <property type="term" value="F:NAD binding"/>
    <property type="evidence" value="ECO:0007669"/>
    <property type="project" value="InterPro"/>
</dbReference>
<name>A0A0U2VGK1_9GAMM</name>
<proteinExistence type="predicted"/>